<accession>A0ABU3BVJ9</accession>
<dbReference type="InterPro" id="IPR048020">
    <property type="entry name" value="Transpos_IS3"/>
</dbReference>
<organism evidence="2 3">
    <name type="scientific">Rubrivirga litoralis</name>
    <dbReference type="NCBI Taxonomy" id="3075598"/>
    <lineage>
        <taxon>Bacteria</taxon>
        <taxon>Pseudomonadati</taxon>
        <taxon>Rhodothermota</taxon>
        <taxon>Rhodothermia</taxon>
        <taxon>Rhodothermales</taxon>
        <taxon>Rubricoccaceae</taxon>
        <taxon>Rubrivirga</taxon>
    </lineage>
</organism>
<dbReference type="Pfam" id="PF13683">
    <property type="entry name" value="rve_3"/>
    <property type="match status" value="1"/>
</dbReference>
<dbReference type="NCBIfam" id="NF033516">
    <property type="entry name" value="transpos_IS3"/>
    <property type="match status" value="1"/>
</dbReference>
<dbReference type="InterPro" id="IPR025948">
    <property type="entry name" value="HTH-like_dom"/>
</dbReference>
<evidence type="ECO:0000313" key="3">
    <source>
        <dbReference type="Proteomes" id="UP001267426"/>
    </source>
</evidence>
<dbReference type="InterPro" id="IPR001584">
    <property type="entry name" value="Integrase_cat-core"/>
</dbReference>
<dbReference type="Pfam" id="PF13276">
    <property type="entry name" value="HTH_21"/>
    <property type="match status" value="1"/>
</dbReference>
<dbReference type="Pfam" id="PF01527">
    <property type="entry name" value="HTH_Tnp_1"/>
    <property type="match status" value="1"/>
</dbReference>
<dbReference type="SUPFAM" id="SSF53098">
    <property type="entry name" value="Ribonuclease H-like"/>
    <property type="match status" value="1"/>
</dbReference>
<dbReference type="SUPFAM" id="SSF46689">
    <property type="entry name" value="Homeodomain-like"/>
    <property type="match status" value="1"/>
</dbReference>
<dbReference type="Proteomes" id="UP001267426">
    <property type="component" value="Unassembled WGS sequence"/>
</dbReference>
<gene>
    <name evidence="2" type="ORF">RM540_16270</name>
</gene>
<dbReference type="PANTHER" id="PTHR47515">
    <property type="entry name" value="LOW CALCIUM RESPONSE LOCUS PROTEIN T"/>
    <property type="match status" value="1"/>
</dbReference>
<dbReference type="PANTHER" id="PTHR47515:SF1">
    <property type="entry name" value="BLR2054 PROTEIN"/>
    <property type="match status" value="1"/>
</dbReference>
<dbReference type="InterPro" id="IPR002514">
    <property type="entry name" value="Transposase_8"/>
</dbReference>
<reference evidence="2 3" key="1">
    <citation type="submission" date="2023-09" db="EMBL/GenBank/DDBJ databases">
        <authorList>
            <person name="Rey-Velasco X."/>
        </authorList>
    </citation>
    <scope>NUCLEOTIDE SEQUENCE [LARGE SCALE GENOMIC DNA]</scope>
    <source>
        <strain evidence="2 3">F394</strain>
    </source>
</reference>
<dbReference type="Gene3D" id="3.30.420.10">
    <property type="entry name" value="Ribonuclease H-like superfamily/Ribonuclease H"/>
    <property type="match status" value="1"/>
</dbReference>
<evidence type="ECO:0000259" key="1">
    <source>
        <dbReference type="PROSITE" id="PS50994"/>
    </source>
</evidence>
<keyword evidence="3" id="KW-1185">Reference proteome</keyword>
<protein>
    <submittedName>
        <fullName evidence="2">IS3 family transposase</fullName>
    </submittedName>
</protein>
<evidence type="ECO:0000313" key="2">
    <source>
        <dbReference type="EMBL" id="MDT0633307.1"/>
    </source>
</evidence>
<dbReference type="InterPro" id="IPR036397">
    <property type="entry name" value="RNaseH_sf"/>
</dbReference>
<dbReference type="InterPro" id="IPR009057">
    <property type="entry name" value="Homeodomain-like_sf"/>
</dbReference>
<sequence length="377" mass="42673">MKRHTPEEIVTKLRRVEALTAEGSTVADAVREIGVTEVTYYRWRKKYAGVGKPEARRLRDLEKENARLKKLVADLSLDNDILKEVAPGKVLSPPKRRAAVAHVQRQLGVSERRACRVVGQPRSTHRYAPERPAQDRALVTRLLQLARDHPRYGYRRAWAVLRGEGWAVNRKRVHRLWREAGLQVPQKTRKRRRIEGANAGENSTVRLAPEHPNHIWCYDFVFDATDDGRTLKLLPILDEYTRECLALVVGRSLTSHHVVATLDRLVKQRGAPTFVRSDNGSEFIAHRVAAHLLAAESDTKHVDPGSPWQNAYSESFNGKLRDELLSQEAFATLAEAEVLTERFRRHYNESRPHSALGYLPPAAFAATLNPNPASALS</sequence>
<proteinExistence type="predicted"/>
<name>A0ABU3BVJ9_9BACT</name>
<feature type="domain" description="Integrase catalytic" evidence="1">
    <location>
        <begin position="208"/>
        <end position="368"/>
    </location>
</feature>
<dbReference type="EMBL" id="JAVRHT010000087">
    <property type="protein sequence ID" value="MDT0633307.1"/>
    <property type="molecule type" value="Genomic_DNA"/>
</dbReference>
<dbReference type="PROSITE" id="PS50994">
    <property type="entry name" value="INTEGRASE"/>
    <property type="match status" value="1"/>
</dbReference>
<dbReference type="InterPro" id="IPR012337">
    <property type="entry name" value="RNaseH-like_sf"/>
</dbReference>
<comment type="caution">
    <text evidence="2">The sequence shown here is derived from an EMBL/GenBank/DDBJ whole genome shotgun (WGS) entry which is preliminary data.</text>
</comment>